<keyword evidence="3" id="KW-0732">Signal</keyword>
<reference evidence="5" key="1">
    <citation type="submission" date="2025-08" db="UniProtKB">
        <authorList>
            <consortium name="RefSeq"/>
        </authorList>
    </citation>
    <scope>IDENTIFICATION</scope>
    <source>
        <strain evidence="5">USDA-PBARC FA_bdor</strain>
        <tissue evidence="5">Whole organism</tissue>
    </source>
</reference>
<feature type="transmembrane region" description="Helical" evidence="2">
    <location>
        <begin position="287"/>
        <end position="307"/>
    </location>
</feature>
<feature type="chain" id="PRO_5040278588" evidence="3">
    <location>
        <begin position="25"/>
        <end position="365"/>
    </location>
</feature>
<feature type="compositionally biased region" description="Polar residues" evidence="1">
    <location>
        <begin position="200"/>
        <end position="212"/>
    </location>
</feature>
<feature type="signal peptide" evidence="3">
    <location>
        <begin position="1"/>
        <end position="24"/>
    </location>
</feature>
<sequence>MMMFWRLLLLHAPVILVILTPINTTGIPEIASYAKVSRSGVKSWNPPITSGEVESEGRNYQASPVYVPAKSPKLRNGEAQEFTQSQQYSTLDKNVLANLDQRKLKKHAQERFHPPAPFEHAISHSNKIKYQADSPPDSHDFPVSPGAPASPPNGYATLPKDLYSYEYPAASKPSKDTLPSITIDDYSPNDYNPKPVDSYPPSQVSHSAQQVPSYLEKYPDKPDYPGPEPFDDTSYAHEHDYPHEIIYDHPPDHYHHDYTTTTTEEPEMNDQRLNKRPYSYYYIGKKLWYLPLYFSIYFIIYIAALVLKSIARHKINFPQQLAEAAGARHLGQHETLGWMDLTQRVLNGIDSFASGIYSKNGPAKN</sequence>
<accession>A0A9R1U774</accession>
<dbReference type="GeneID" id="105270438"/>
<feature type="region of interest" description="Disordered" evidence="1">
    <location>
        <begin position="169"/>
        <end position="235"/>
    </location>
</feature>
<dbReference type="AlphaFoldDB" id="A0A9R1U774"/>
<evidence type="ECO:0000313" key="5">
    <source>
        <dbReference type="RefSeq" id="XP_011309661.1"/>
    </source>
</evidence>
<proteinExistence type="predicted"/>
<dbReference type="RefSeq" id="XP_011309661.1">
    <property type="nucleotide sequence ID" value="XM_011311359.1"/>
</dbReference>
<dbReference type="Proteomes" id="UP000694866">
    <property type="component" value="Unplaced"/>
</dbReference>
<keyword evidence="2" id="KW-0472">Membrane</keyword>
<evidence type="ECO:0000256" key="1">
    <source>
        <dbReference type="SAM" id="MobiDB-lite"/>
    </source>
</evidence>
<keyword evidence="2" id="KW-0812">Transmembrane</keyword>
<evidence type="ECO:0000256" key="3">
    <source>
        <dbReference type="SAM" id="SignalP"/>
    </source>
</evidence>
<keyword evidence="2" id="KW-1133">Transmembrane helix</keyword>
<organism evidence="4 5">
    <name type="scientific">Fopius arisanus</name>
    <dbReference type="NCBI Taxonomy" id="64838"/>
    <lineage>
        <taxon>Eukaryota</taxon>
        <taxon>Metazoa</taxon>
        <taxon>Ecdysozoa</taxon>
        <taxon>Arthropoda</taxon>
        <taxon>Hexapoda</taxon>
        <taxon>Insecta</taxon>
        <taxon>Pterygota</taxon>
        <taxon>Neoptera</taxon>
        <taxon>Endopterygota</taxon>
        <taxon>Hymenoptera</taxon>
        <taxon>Apocrita</taxon>
        <taxon>Ichneumonoidea</taxon>
        <taxon>Braconidae</taxon>
        <taxon>Opiinae</taxon>
        <taxon>Fopius</taxon>
    </lineage>
</organism>
<feature type="region of interest" description="Disordered" evidence="1">
    <location>
        <begin position="129"/>
        <end position="155"/>
    </location>
</feature>
<evidence type="ECO:0000256" key="2">
    <source>
        <dbReference type="SAM" id="Phobius"/>
    </source>
</evidence>
<evidence type="ECO:0000313" key="4">
    <source>
        <dbReference type="Proteomes" id="UP000694866"/>
    </source>
</evidence>
<keyword evidence="4" id="KW-1185">Reference proteome</keyword>
<protein>
    <submittedName>
        <fullName evidence="5">Uncharacterized protein</fullName>
    </submittedName>
</protein>
<gene>
    <name evidence="5" type="primary">LOC105270438</name>
</gene>
<dbReference type="OrthoDB" id="8194095at2759"/>
<name>A0A9R1U774_9HYME</name>
<dbReference type="KEGG" id="fas:105270438"/>